<dbReference type="InterPro" id="IPR029039">
    <property type="entry name" value="Flavoprotein-like_sf"/>
</dbReference>
<sequence length="73" mass="7531">MYAAGGNPYGASAVTGPSGDDLRAEVLEAARYQGRRLALTAARLRLGAELATEFASELTAADEAESRSTSQVA</sequence>
<accession>A0A372JD96</accession>
<dbReference type="Proteomes" id="UP000261811">
    <property type="component" value="Unassembled WGS sequence"/>
</dbReference>
<name>A0A372JD96_9ACTN</name>
<gene>
    <name evidence="1" type="ORF">DZF91_30125</name>
</gene>
<dbReference type="AlphaFoldDB" id="A0A372JD96"/>
<dbReference type="RefSeq" id="WP_117360480.1">
    <property type="nucleotide sequence ID" value="NZ_QURH01000894.1"/>
</dbReference>
<proteinExistence type="predicted"/>
<evidence type="ECO:0000313" key="2">
    <source>
        <dbReference type="Proteomes" id="UP000261811"/>
    </source>
</evidence>
<dbReference type="EMBL" id="QURH01000894">
    <property type="protein sequence ID" value="RFU37962.1"/>
    <property type="molecule type" value="Genomic_DNA"/>
</dbReference>
<evidence type="ECO:0000313" key="1">
    <source>
        <dbReference type="EMBL" id="RFU37962.1"/>
    </source>
</evidence>
<organism evidence="1 2">
    <name type="scientific">Actinomadura logoneensis</name>
    <dbReference type="NCBI Taxonomy" id="2293572"/>
    <lineage>
        <taxon>Bacteria</taxon>
        <taxon>Bacillati</taxon>
        <taxon>Actinomycetota</taxon>
        <taxon>Actinomycetes</taxon>
        <taxon>Streptosporangiales</taxon>
        <taxon>Thermomonosporaceae</taxon>
        <taxon>Actinomadura</taxon>
    </lineage>
</organism>
<keyword evidence="2" id="KW-1185">Reference proteome</keyword>
<reference evidence="1 2" key="1">
    <citation type="submission" date="2018-08" db="EMBL/GenBank/DDBJ databases">
        <title>Actinomadura jelena sp. nov., a novel Actinomycete isolated from soil in Chad.</title>
        <authorList>
            <person name="Shi L."/>
        </authorList>
    </citation>
    <scope>NUCLEOTIDE SEQUENCE [LARGE SCALE GENOMIC DNA]</scope>
    <source>
        <strain evidence="1 2">NEAU-G17</strain>
    </source>
</reference>
<dbReference type="Gene3D" id="3.40.50.360">
    <property type="match status" value="1"/>
</dbReference>
<dbReference type="OrthoDB" id="9801479at2"/>
<protein>
    <submittedName>
        <fullName evidence="1">Uncharacterized protein</fullName>
    </submittedName>
</protein>
<comment type="caution">
    <text evidence="1">The sequence shown here is derived from an EMBL/GenBank/DDBJ whole genome shotgun (WGS) entry which is preliminary data.</text>
</comment>